<keyword evidence="10" id="KW-0732">Signal</keyword>
<dbReference type="PANTHER" id="PTHR12982">
    <property type="entry name" value="PHOSPHATIDYLINOSITOL GLYCAN, CLASS C"/>
    <property type="match status" value="1"/>
</dbReference>
<evidence type="ECO:0000256" key="4">
    <source>
        <dbReference type="ARBA" id="ARBA00022502"/>
    </source>
</evidence>
<evidence type="ECO:0000256" key="3">
    <source>
        <dbReference type="ARBA" id="ARBA00008321"/>
    </source>
</evidence>
<dbReference type="InterPro" id="IPR009450">
    <property type="entry name" value="Plno_GlcNAc_GPI2"/>
</dbReference>
<feature type="transmembrane region" description="Helical" evidence="9">
    <location>
        <begin position="413"/>
        <end position="437"/>
    </location>
</feature>
<comment type="similarity">
    <text evidence="3">Belongs to the PIGC family.</text>
</comment>
<evidence type="ECO:0000256" key="2">
    <source>
        <dbReference type="ARBA" id="ARBA00004687"/>
    </source>
</evidence>
<dbReference type="UniPathway" id="UPA00196"/>
<keyword evidence="6 9" id="KW-1133">Transmembrane helix</keyword>
<keyword evidence="7 9" id="KW-0472">Membrane</keyword>
<evidence type="ECO:0000256" key="7">
    <source>
        <dbReference type="ARBA" id="ARBA00023136"/>
    </source>
</evidence>
<dbReference type="Pfam" id="PF06432">
    <property type="entry name" value="GPI2"/>
    <property type="match status" value="1"/>
</dbReference>
<reference evidence="11" key="1">
    <citation type="journal article" date="2020" name="Stud. Mycol.">
        <title>101 Dothideomycetes genomes: a test case for predicting lifestyles and emergence of pathogens.</title>
        <authorList>
            <person name="Haridas S."/>
            <person name="Albert R."/>
            <person name="Binder M."/>
            <person name="Bloem J."/>
            <person name="Labutti K."/>
            <person name="Salamov A."/>
            <person name="Andreopoulos B."/>
            <person name="Baker S."/>
            <person name="Barry K."/>
            <person name="Bills G."/>
            <person name="Bluhm B."/>
            <person name="Cannon C."/>
            <person name="Castanera R."/>
            <person name="Culley D."/>
            <person name="Daum C."/>
            <person name="Ezra D."/>
            <person name="Gonzalez J."/>
            <person name="Henrissat B."/>
            <person name="Kuo A."/>
            <person name="Liang C."/>
            <person name="Lipzen A."/>
            <person name="Lutzoni F."/>
            <person name="Magnuson J."/>
            <person name="Mondo S."/>
            <person name="Nolan M."/>
            <person name="Ohm R."/>
            <person name="Pangilinan J."/>
            <person name="Park H.-J."/>
            <person name="Ramirez L."/>
            <person name="Alfaro M."/>
            <person name="Sun H."/>
            <person name="Tritt A."/>
            <person name="Yoshinaga Y."/>
            <person name="Zwiers L.-H."/>
            <person name="Turgeon B."/>
            <person name="Goodwin S."/>
            <person name="Spatafora J."/>
            <person name="Crous P."/>
            <person name="Grigoriev I."/>
        </authorList>
    </citation>
    <scope>NUCLEOTIDE SEQUENCE</scope>
    <source>
        <strain evidence="11">CBS 109.77</strain>
    </source>
</reference>
<gene>
    <name evidence="11" type="ORF">K505DRAFT_356782</name>
</gene>
<dbReference type="GO" id="GO:0006506">
    <property type="term" value="P:GPI anchor biosynthetic process"/>
    <property type="evidence" value="ECO:0007669"/>
    <property type="project" value="UniProtKB-UniPathway"/>
</dbReference>
<keyword evidence="5 9" id="KW-0812">Transmembrane</keyword>
<feature type="signal peptide" evidence="10">
    <location>
        <begin position="1"/>
        <end position="27"/>
    </location>
</feature>
<evidence type="ECO:0000256" key="5">
    <source>
        <dbReference type="ARBA" id="ARBA00022692"/>
    </source>
</evidence>
<dbReference type="Proteomes" id="UP000799757">
    <property type="component" value="Unassembled WGS sequence"/>
</dbReference>
<feature type="transmembrane region" description="Helical" evidence="9">
    <location>
        <begin position="357"/>
        <end position="375"/>
    </location>
</feature>
<evidence type="ECO:0000256" key="8">
    <source>
        <dbReference type="SAM" id="MobiDB-lite"/>
    </source>
</evidence>
<evidence type="ECO:0000256" key="1">
    <source>
        <dbReference type="ARBA" id="ARBA00004141"/>
    </source>
</evidence>
<evidence type="ECO:0000313" key="12">
    <source>
        <dbReference type="Proteomes" id="UP000799757"/>
    </source>
</evidence>
<name>A0A6A6XRX0_9PLEO</name>
<dbReference type="AlphaFoldDB" id="A0A6A6XRX0"/>
<dbReference type="OrthoDB" id="196709at2759"/>
<protein>
    <submittedName>
        <fullName evidence="11">GPI2-domain-containing protein</fullName>
    </submittedName>
</protein>
<keyword evidence="12" id="KW-1185">Reference proteome</keyword>
<dbReference type="GO" id="GO:0000506">
    <property type="term" value="C:glycosylphosphatidylinositol-N-acetylglucosaminyltransferase (GPI-GnT) complex"/>
    <property type="evidence" value="ECO:0007669"/>
    <property type="project" value="TreeGrafter"/>
</dbReference>
<dbReference type="EMBL" id="MU001768">
    <property type="protein sequence ID" value="KAF2799190.1"/>
    <property type="molecule type" value="Genomic_DNA"/>
</dbReference>
<sequence>MPWITVTSSSHMLMPSTLSTLAAAAAASNPASSSTLDPNRLAPEDAFYKSPPMRPFGSLGDGAALSARKRRERARSGSRKPKGNYKKLLWFKQPFPDNYTDEKTFLDHLQRNPRLQPYEFWSLMADSTVIVQHIASVAIFCCCFVAIAQERVSPVSVVSWASLCTVLGWALWDYWMGQEEAKAAKAAIDAEADMEDTSSSSSATSARESQGLGLGLTLSSRNQSQSGHSHNTSVTSIASNASTNVALSPIPAGPDYHVPYVDPTSSLSPRNQQRLATAKSALLIYAALLGLSPILKSLTKSTTSDSIWAISTWLLCMNVAFFDYGGGTGAHLPASISTNSALMASTVLASRLPSTTHVFSLTLFSIEVFGLFPIFRRQLRSISWNGHLTLTIVLIISACGAVFAILTGGGGGAWIAGVILGGIVTFFGMGICSWWLIGLQKYKNEIHGPWDPARPIIRRRWD</sequence>
<feature type="transmembrane region" description="Helical" evidence="9">
    <location>
        <begin position="387"/>
        <end position="407"/>
    </location>
</feature>
<proteinExistence type="inferred from homology"/>
<evidence type="ECO:0000313" key="11">
    <source>
        <dbReference type="EMBL" id="KAF2799190.1"/>
    </source>
</evidence>
<feature type="region of interest" description="Disordered" evidence="8">
    <location>
        <begin position="49"/>
        <end position="81"/>
    </location>
</feature>
<comment type="pathway">
    <text evidence="2">Glycolipid biosynthesis; glycosylphosphatidylinositol-anchor biosynthesis.</text>
</comment>
<evidence type="ECO:0000256" key="9">
    <source>
        <dbReference type="SAM" id="Phobius"/>
    </source>
</evidence>
<evidence type="ECO:0000256" key="10">
    <source>
        <dbReference type="SAM" id="SignalP"/>
    </source>
</evidence>
<organism evidence="11 12">
    <name type="scientific">Melanomma pulvis-pyrius CBS 109.77</name>
    <dbReference type="NCBI Taxonomy" id="1314802"/>
    <lineage>
        <taxon>Eukaryota</taxon>
        <taxon>Fungi</taxon>
        <taxon>Dikarya</taxon>
        <taxon>Ascomycota</taxon>
        <taxon>Pezizomycotina</taxon>
        <taxon>Dothideomycetes</taxon>
        <taxon>Pleosporomycetidae</taxon>
        <taxon>Pleosporales</taxon>
        <taxon>Melanommataceae</taxon>
        <taxon>Melanomma</taxon>
    </lineage>
</organism>
<evidence type="ECO:0000256" key="6">
    <source>
        <dbReference type="ARBA" id="ARBA00022989"/>
    </source>
</evidence>
<accession>A0A6A6XRX0</accession>
<keyword evidence="4" id="KW-0337">GPI-anchor biosynthesis</keyword>
<comment type="subcellular location">
    <subcellularLocation>
        <location evidence="1">Membrane</location>
        <topology evidence="1">Multi-pass membrane protein</topology>
    </subcellularLocation>
</comment>
<feature type="compositionally biased region" description="Basic residues" evidence="8">
    <location>
        <begin position="67"/>
        <end position="81"/>
    </location>
</feature>
<dbReference type="PANTHER" id="PTHR12982:SF0">
    <property type="entry name" value="PHOSPHATIDYLINOSITOL N-ACETYLGLUCOSAMINYLTRANSFERASE SUBUNIT C"/>
    <property type="match status" value="1"/>
</dbReference>
<feature type="chain" id="PRO_5025616100" evidence="10">
    <location>
        <begin position="28"/>
        <end position="462"/>
    </location>
</feature>